<dbReference type="Gene3D" id="3.90.215.10">
    <property type="entry name" value="Gamma Fibrinogen, chain A, domain 1"/>
    <property type="match status" value="1"/>
</dbReference>
<dbReference type="AlphaFoldDB" id="A0AAV4ISZ2"/>
<dbReference type="CDD" id="cd00087">
    <property type="entry name" value="FReD"/>
    <property type="match status" value="1"/>
</dbReference>
<evidence type="ECO:0000256" key="2">
    <source>
        <dbReference type="SAM" id="SignalP"/>
    </source>
</evidence>
<organism evidence="4 5">
    <name type="scientific">Elysia marginata</name>
    <dbReference type="NCBI Taxonomy" id="1093978"/>
    <lineage>
        <taxon>Eukaryota</taxon>
        <taxon>Metazoa</taxon>
        <taxon>Spiralia</taxon>
        <taxon>Lophotrochozoa</taxon>
        <taxon>Mollusca</taxon>
        <taxon>Gastropoda</taxon>
        <taxon>Heterobranchia</taxon>
        <taxon>Euthyneura</taxon>
        <taxon>Panpulmonata</taxon>
        <taxon>Sacoglossa</taxon>
        <taxon>Placobranchoidea</taxon>
        <taxon>Plakobranchidae</taxon>
        <taxon>Elysia</taxon>
    </lineage>
</organism>
<protein>
    <submittedName>
        <fullName evidence="4">Fibrinogen related protein 12.1</fullName>
    </submittedName>
</protein>
<dbReference type="SUPFAM" id="SSF56496">
    <property type="entry name" value="Fibrinogen C-terminal domain-like"/>
    <property type="match status" value="1"/>
</dbReference>
<dbReference type="InterPro" id="IPR002181">
    <property type="entry name" value="Fibrinogen_a/b/g_C_dom"/>
</dbReference>
<sequence>MANIAFPAAVWFSTLILLATHCTGLEFRLSRAQRDMLRSSSCGVLLCKEDALIHGDDNPRNITELILYQVVDTGLTNGHNGAPDRLRRLASLSPSNPNLLRVLDGMKFSGDLKNGQATLRVELSKQTNCLTEYICEVQEVDSKGKELMTSSRLLQQPDQNSIKDDLYDQSFTSPLLMRLLSVVQGLDVKLATTENYLKDKLNSVEDRALDLQKELTDKLHSLENSLQSQLTTVEKSSDKMETKLSSVETKLNSVETKLSSVETKLTSIEDSWEDKAETLQRELTDKLHSLENSLQNEASTNFHKVEDKLCHLEAKLASIDSDVIQQKVLSTIKDQVDEHFIKILNATEKADDTLNRTAGLVTALWYDNTNFQNDIMARYKNVFDNVSRDMEEMFLQNTNLTSSMAKSLLHFKNDLDLSLDRIEVVINGSVANTLISLQTLKSGLNSSISAEVESVLEDFCVRQTGKENTPVQQQPASTPYPVMCRSNILGLKTPILCDTLTDNGGWIVIQRRSTGDVDFYRDWASYTEGFGKLDTDLWLGLENIHAITSSGKYELRVDLKYKGQSKYAVYGNFSLAGEDENYKITVGSYTGTAGDALSGHDRQQFSTYDRDNDKDTSKNCARLYTGAWWYFSENCEFSNLNGKWQASNYKGPRWWGFTGSKPASFTEMKIRRLGD</sequence>
<dbReference type="Proteomes" id="UP000762676">
    <property type="component" value="Unassembled WGS sequence"/>
</dbReference>
<dbReference type="PANTHER" id="PTHR19143:SF348">
    <property type="entry name" value="TENASCIN-N"/>
    <property type="match status" value="1"/>
</dbReference>
<dbReference type="GO" id="GO:1990138">
    <property type="term" value="P:neuron projection extension"/>
    <property type="evidence" value="ECO:0007669"/>
    <property type="project" value="TreeGrafter"/>
</dbReference>
<name>A0AAV4ISZ2_9GAST</name>
<accession>A0AAV4ISZ2</accession>
<feature type="domain" description="Fibrinogen C-terminal" evidence="3">
    <location>
        <begin position="451"/>
        <end position="674"/>
    </location>
</feature>
<dbReference type="SUPFAM" id="SSF57997">
    <property type="entry name" value="Tropomyosin"/>
    <property type="match status" value="1"/>
</dbReference>
<dbReference type="InterPro" id="IPR050373">
    <property type="entry name" value="Fibrinogen_C-term_domain"/>
</dbReference>
<dbReference type="Pfam" id="PF00147">
    <property type="entry name" value="Fibrinogen_C"/>
    <property type="match status" value="1"/>
</dbReference>
<evidence type="ECO:0000313" key="5">
    <source>
        <dbReference type="Proteomes" id="UP000762676"/>
    </source>
</evidence>
<keyword evidence="1" id="KW-0175">Coiled coil</keyword>
<feature type="chain" id="PRO_5043853672" evidence="2">
    <location>
        <begin position="25"/>
        <end position="675"/>
    </location>
</feature>
<reference evidence="4 5" key="1">
    <citation type="journal article" date="2021" name="Elife">
        <title>Chloroplast acquisition without the gene transfer in kleptoplastic sea slugs, Plakobranchus ocellatus.</title>
        <authorList>
            <person name="Maeda T."/>
            <person name="Takahashi S."/>
            <person name="Yoshida T."/>
            <person name="Shimamura S."/>
            <person name="Takaki Y."/>
            <person name="Nagai Y."/>
            <person name="Toyoda A."/>
            <person name="Suzuki Y."/>
            <person name="Arimoto A."/>
            <person name="Ishii H."/>
            <person name="Satoh N."/>
            <person name="Nishiyama T."/>
            <person name="Hasebe M."/>
            <person name="Maruyama T."/>
            <person name="Minagawa J."/>
            <person name="Obokata J."/>
            <person name="Shigenobu S."/>
        </authorList>
    </citation>
    <scope>NUCLEOTIDE SEQUENCE [LARGE SCALE GENOMIC DNA]</scope>
</reference>
<dbReference type="Gene3D" id="1.20.5.1070">
    <property type="entry name" value="Head and neck region of the ectodomain of NDV fusion glycoprotein"/>
    <property type="match status" value="1"/>
</dbReference>
<dbReference type="PROSITE" id="PS51406">
    <property type="entry name" value="FIBRINOGEN_C_2"/>
    <property type="match status" value="1"/>
</dbReference>
<evidence type="ECO:0000259" key="3">
    <source>
        <dbReference type="PROSITE" id="PS51406"/>
    </source>
</evidence>
<keyword evidence="5" id="KW-1185">Reference proteome</keyword>
<evidence type="ECO:0000256" key="1">
    <source>
        <dbReference type="SAM" id="Coils"/>
    </source>
</evidence>
<dbReference type="PANTHER" id="PTHR19143">
    <property type="entry name" value="FIBRINOGEN/TENASCIN/ANGIOPOEITIN"/>
    <property type="match status" value="1"/>
</dbReference>
<keyword evidence="2" id="KW-0732">Signal</keyword>
<dbReference type="GO" id="GO:0005178">
    <property type="term" value="F:integrin binding"/>
    <property type="evidence" value="ECO:0007669"/>
    <property type="project" value="TreeGrafter"/>
</dbReference>
<dbReference type="InterPro" id="IPR036056">
    <property type="entry name" value="Fibrinogen-like_C"/>
</dbReference>
<dbReference type="EMBL" id="BMAT01013461">
    <property type="protein sequence ID" value="GFS13472.1"/>
    <property type="molecule type" value="Genomic_DNA"/>
</dbReference>
<feature type="coiled-coil region" evidence="1">
    <location>
        <begin position="237"/>
        <end position="264"/>
    </location>
</feature>
<dbReference type="SMART" id="SM00186">
    <property type="entry name" value="FBG"/>
    <property type="match status" value="1"/>
</dbReference>
<comment type="caution">
    <text evidence="4">The sequence shown here is derived from an EMBL/GenBank/DDBJ whole genome shotgun (WGS) entry which is preliminary data.</text>
</comment>
<proteinExistence type="predicted"/>
<evidence type="ECO:0000313" key="4">
    <source>
        <dbReference type="EMBL" id="GFS13472.1"/>
    </source>
</evidence>
<dbReference type="InterPro" id="IPR014716">
    <property type="entry name" value="Fibrinogen_a/b/g_C_1"/>
</dbReference>
<dbReference type="GO" id="GO:0005615">
    <property type="term" value="C:extracellular space"/>
    <property type="evidence" value="ECO:0007669"/>
    <property type="project" value="TreeGrafter"/>
</dbReference>
<feature type="signal peptide" evidence="2">
    <location>
        <begin position="1"/>
        <end position="24"/>
    </location>
</feature>
<dbReference type="GO" id="GO:0007160">
    <property type="term" value="P:cell-matrix adhesion"/>
    <property type="evidence" value="ECO:0007669"/>
    <property type="project" value="TreeGrafter"/>
</dbReference>
<gene>
    <name evidence="4" type="ORF">ElyMa_006722800</name>
</gene>